<evidence type="ECO:0000256" key="3">
    <source>
        <dbReference type="ARBA" id="ARBA00022989"/>
    </source>
</evidence>
<evidence type="ECO:0000313" key="7">
    <source>
        <dbReference type="Proteomes" id="UP000085678"/>
    </source>
</evidence>
<keyword evidence="3 6" id="KW-1133">Transmembrane helix</keyword>
<dbReference type="Proteomes" id="UP000085678">
    <property type="component" value="Unplaced"/>
</dbReference>
<dbReference type="InterPro" id="IPR059010">
    <property type="entry name" value="TMEM179-179B"/>
</dbReference>
<evidence type="ECO:0000256" key="6">
    <source>
        <dbReference type="SAM" id="Phobius"/>
    </source>
</evidence>
<dbReference type="PANTHER" id="PTHR31872:SF4">
    <property type="entry name" value="TRANSMEMBRANE PROTEIN 179"/>
    <property type="match status" value="1"/>
</dbReference>
<reference evidence="8" key="1">
    <citation type="submission" date="2025-08" db="UniProtKB">
        <authorList>
            <consortium name="RefSeq"/>
        </authorList>
    </citation>
    <scope>IDENTIFICATION</scope>
    <source>
        <tissue evidence="8">Gonads</tissue>
    </source>
</reference>
<dbReference type="InterPro" id="IPR029673">
    <property type="entry name" value="TMEM179"/>
</dbReference>
<evidence type="ECO:0000313" key="8">
    <source>
        <dbReference type="RefSeq" id="XP_013388550.1"/>
    </source>
</evidence>
<protein>
    <submittedName>
        <fullName evidence="8">Transmembrane protein 179</fullName>
    </submittedName>
</protein>
<dbReference type="AlphaFoldDB" id="A0A1S3HR86"/>
<dbReference type="OrthoDB" id="6423876at2759"/>
<sequence>MGLGNVLVLSQVTGYLLLFIISFFLFIPLGSNQSQFLGHCLLFASGTWNETHDEITVSFGPDSGCDFSIFLGCVTCIASFFYFIWMSVHLYKDREPSWLTAFGAVLVSGTATVMTFASSITLSSGFSHWCNVITNNGARDSCEDSSFGDIKISNYPDIKTSGYFVQFGMAQFASWAVFLCWLVQAVMCGYQLYKYNRLENFLVSMNRERERLIQKVNPNRPTTI</sequence>
<organism evidence="7 8">
    <name type="scientific">Lingula anatina</name>
    <name type="common">Brachiopod</name>
    <name type="synonym">Lingula unguis</name>
    <dbReference type="NCBI Taxonomy" id="7574"/>
    <lineage>
        <taxon>Eukaryota</taxon>
        <taxon>Metazoa</taxon>
        <taxon>Spiralia</taxon>
        <taxon>Lophotrochozoa</taxon>
        <taxon>Brachiopoda</taxon>
        <taxon>Linguliformea</taxon>
        <taxon>Lingulata</taxon>
        <taxon>Lingulida</taxon>
        <taxon>Linguloidea</taxon>
        <taxon>Lingulidae</taxon>
        <taxon>Lingula</taxon>
    </lineage>
</organism>
<feature type="transmembrane region" description="Helical" evidence="6">
    <location>
        <begin position="172"/>
        <end position="193"/>
    </location>
</feature>
<evidence type="ECO:0000256" key="1">
    <source>
        <dbReference type="ARBA" id="ARBA00004141"/>
    </source>
</evidence>
<keyword evidence="2 6" id="KW-0812">Transmembrane</keyword>
<dbReference type="PANTHER" id="PTHR31872">
    <property type="entry name" value="TRANSMEMBRANE PROTEIN 179"/>
    <property type="match status" value="1"/>
</dbReference>
<proteinExistence type="inferred from homology"/>
<dbReference type="RefSeq" id="XP_013388550.1">
    <property type="nucleotide sequence ID" value="XM_013533096.1"/>
</dbReference>
<gene>
    <name evidence="8" type="primary">LOC106157442</name>
</gene>
<feature type="transmembrane region" description="Helical" evidence="6">
    <location>
        <begin position="97"/>
        <end position="117"/>
    </location>
</feature>
<dbReference type="GeneID" id="106157442"/>
<comment type="similarity">
    <text evidence="5">Belongs to the TMEM179 family.</text>
</comment>
<comment type="subcellular location">
    <subcellularLocation>
        <location evidence="1">Membrane</location>
        <topology evidence="1">Multi-pass membrane protein</topology>
    </subcellularLocation>
</comment>
<evidence type="ECO:0000256" key="2">
    <source>
        <dbReference type="ARBA" id="ARBA00022692"/>
    </source>
</evidence>
<dbReference type="FunCoup" id="A0A1S3HR86">
    <property type="interactions" value="222"/>
</dbReference>
<feature type="transmembrane region" description="Helical" evidence="6">
    <location>
        <begin position="67"/>
        <end position="85"/>
    </location>
</feature>
<keyword evidence="7" id="KW-1185">Reference proteome</keyword>
<feature type="transmembrane region" description="Helical" evidence="6">
    <location>
        <begin position="7"/>
        <end position="27"/>
    </location>
</feature>
<dbReference type="STRING" id="7574.A0A1S3HR86"/>
<dbReference type="InParanoid" id="A0A1S3HR86"/>
<name>A0A1S3HR86_LINAN</name>
<dbReference type="KEGG" id="lak:106157442"/>
<dbReference type="Pfam" id="PF26158">
    <property type="entry name" value="Claudin_TMEM179-179B"/>
    <property type="match status" value="1"/>
</dbReference>
<evidence type="ECO:0000256" key="4">
    <source>
        <dbReference type="ARBA" id="ARBA00023136"/>
    </source>
</evidence>
<accession>A0A1S3HR86</accession>
<evidence type="ECO:0000256" key="5">
    <source>
        <dbReference type="ARBA" id="ARBA00093776"/>
    </source>
</evidence>
<keyword evidence="4 6" id="KW-0472">Membrane</keyword>